<dbReference type="EMBL" id="CM023482">
    <property type="protein sequence ID" value="KAH6937965.1"/>
    <property type="molecule type" value="Genomic_DNA"/>
</dbReference>
<dbReference type="Proteomes" id="UP000821845">
    <property type="component" value="Chromosome 2"/>
</dbReference>
<evidence type="ECO:0000313" key="2">
    <source>
        <dbReference type="Proteomes" id="UP000821845"/>
    </source>
</evidence>
<evidence type="ECO:0000313" key="1">
    <source>
        <dbReference type="EMBL" id="KAH6937965.1"/>
    </source>
</evidence>
<protein>
    <submittedName>
        <fullName evidence="1">Uncharacterized protein</fullName>
    </submittedName>
</protein>
<sequence>MGEKEPSGEEAKGSARPALNCRFTLRVPRCPPRVELQQCSLLLSRMGALFFWHGDRKPGPETQSQDQAYARDAAQNCAQLKASFLKLWSGNVASDETKEAETSFITTGTPSPSAFNTAHEQGSDCVHAEQRNRVREKLRRDWLHFQTGSQTAPRVALCRVCWSRKPSVVSGLRNLLYDLQGPPPVMPASLFPEMERSSGGLEDQRALQLALELSMLGLNNENDSLHPNLEADTRNKKSQNTTECVPVPSSEHVAEIVGRQGCKIKALRAKTNTYIKTPVRGEEPVLAPGPNSNIPGQTTLQVRVPYRVVGLVVGPKGATIKRIQQQTNTYIVTPSRDKEPVFEVTGLPESVEAAKREIEAHIAMRTGSGLGEEEPSEFSEVFGFPPKLYGFAYESDEGLGDSPTFDPAGGLPWDGRAVPRSGGVDSVASSPTDSLGSGPKRGKRDCVVCFESEVVAALVPCGHNMFCMECANRVCGKLEPLCPVCNQPCAHAMRIYS</sequence>
<name>A0ACB7STN6_HYAAI</name>
<proteinExistence type="predicted"/>
<reference evidence="1" key="1">
    <citation type="submission" date="2020-05" db="EMBL/GenBank/DDBJ databases">
        <title>Large-scale comparative analyses of tick genomes elucidate their genetic diversity and vector capacities.</title>
        <authorList>
            <person name="Jia N."/>
            <person name="Wang J."/>
            <person name="Shi W."/>
            <person name="Du L."/>
            <person name="Sun Y."/>
            <person name="Zhan W."/>
            <person name="Jiang J."/>
            <person name="Wang Q."/>
            <person name="Zhang B."/>
            <person name="Ji P."/>
            <person name="Sakyi L.B."/>
            <person name="Cui X."/>
            <person name="Yuan T."/>
            <person name="Jiang B."/>
            <person name="Yang W."/>
            <person name="Lam T.T.-Y."/>
            <person name="Chang Q."/>
            <person name="Ding S."/>
            <person name="Wang X."/>
            <person name="Zhu J."/>
            <person name="Ruan X."/>
            <person name="Zhao L."/>
            <person name="Wei J."/>
            <person name="Que T."/>
            <person name="Du C."/>
            <person name="Cheng J."/>
            <person name="Dai P."/>
            <person name="Han X."/>
            <person name="Huang E."/>
            <person name="Gao Y."/>
            <person name="Liu J."/>
            <person name="Shao H."/>
            <person name="Ye R."/>
            <person name="Li L."/>
            <person name="Wei W."/>
            <person name="Wang X."/>
            <person name="Wang C."/>
            <person name="Yang T."/>
            <person name="Huo Q."/>
            <person name="Li W."/>
            <person name="Guo W."/>
            <person name="Chen H."/>
            <person name="Zhou L."/>
            <person name="Ni X."/>
            <person name="Tian J."/>
            <person name="Zhou Y."/>
            <person name="Sheng Y."/>
            <person name="Liu T."/>
            <person name="Pan Y."/>
            <person name="Xia L."/>
            <person name="Li J."/>
            <person name="Zhao F."/>
            <person name="Cao W."/>
        </authorList>
    </citation>
    <scope>NUCLEOTIDE SEQUENCE</scope>
    <source>
        <strain evidence="1">Hyas-2018</strain>
    </source>
</reference>
<keyword evidence="2" id="KW-1185">Reference proteome</keyword>
<accession>A0ACB7STN6</accession>
<comment type="caution">
    <text evidence="1">The sequence shown here is derived from an EMBL/GenBank/DDBJ whole genome shotgun (WGS) entry which is preliminary data.</text>
</comment>
<organism evidence="1 2">
    <name type="scientific">Hyalomma asiaticum</name>
    <name type="common">Tick</name>
    <dbReference type="NCBI Taxonomy" id="266040"/>
    <lineage>
        <taxon>Eukaryota</taxon>
        <taxon>Metazoa</taxon>
        <taxon>Ecdysozoa</taxon>
        <taxon>Arthropoda</taxon>
        <taxon>Chelicerata</taxon>
        <taxon>Arachnida</taxon>
        <taxon>Acari</taxon>
        <taxon>Parasitiformes</taxon>
        <taxon>Ixodida</taxon>
        <taxon>Ixodoidea</taxon>
        <taxon>Ixodidae</taxon>
        <taxon>Hyalomminae</taxon>
        <taxon>Hyalomma</taxon>
    </lineage>
</organism>
<gene>
    <name evidence="1" type="ORF">HPB50_005477</name>
</gene>